<name>A0A494VPP0_9SPHI</name>
<dbReference type="KEGG" id="muh:HYN43_016130"/>
<evidence type="ECO:0000313" key="1">
    <source>
        <dbReference type="EMBL" id="AYL96734.1"/>
    </source>
</evidence>
<reference evidence="1 2" key="1">
    <citation type="submission" date="2018-10" db="EMBL/GenBank/DDBJ databases">
        <title>Genome sequencing of Mucilaginibacter sp. HYN0043.</title>
        <authorList>
            <person name="Kim M."/>
            <person name="Yi H."/>
        </authorList>
    </citation>
    <scope>NUCLEOTIDE SEQUENCE [LARGE SCALE GENOMIC DNA]</scope>
    <source>
        <strain evidence="1 2">HYN0043</strain>
    </source>
</reference>
<gene>
    <name evidence="1" type="ORF">HYN43_016130</name>
</gene>
<accession>A0A494VPP0</accession>
<keyword evidence="2" id="KW-1185">Reference proteome</keyword>
<proteinExistence type="predicted"/>
<dbReference type="AlphaFoldDB" id="A0A494VPP0"/>
<organism evidence="1 2">
    <name type="scientific">Mucilaginibacter celer</name>
    <dbReference type="NCBI Taxonomy" id="2305508"/>
    <lineage>
        <taxon>Bacteria</taxon>
        <taxon>Pseudomonadati</taxon>
        <taxon>Bacteroidota</taxon>
        <taxon>Sphingobacteriia</taxon>
        <taxon>Sphingobacteriales</taxon>
        <taxon>Sphingobacteriaceae</taxon>
        <taxon>Mucilaginibacter</taxon>
    </lineage>
</organism>
<sequence>MSLHILNKLFVILCLSGLLALKPNVPEWKIEKHLQYTLRYTAFDEPDKQQYLNLINTGVKKVNTFFLRQLSKTL</sequence>
<protein>
    <submittedName>
        <fullName evidence="1">Uncharacterized protein</fullName>
    </submittedName>
</protein>
<dbReference type="Proteomes" id="UP000270046">
    <property type="component" value="Chromosome"/>
</dbReference>
<evidence type="ECO:0000313" key="2">
    <source>
        <dbReference type="Proteomes" id="UP000270046"/>
    </source>
</evidence>
<dbReference type="RefSeq" id="WP_119410327.1">
    <property type="nucleotide sequence ID" value="NZ_CP032869.1"/>
</dbReference>
<dbReference type="EMBL" id="CP032869">
    <property type="protein sequence ID" value="AYL96734.1"/>
    <property type="molecule type" value="Genomic_DNA"/>
</dbReference>